<keyword evidence="2" id="KW-1185">Reference proteome</keyword>
<accession>A0ABP6DBQ9</accession>
<evidence type="ECO:0000313" key="1">
    <source>
        <dbReference type="EMBL" id="GAA2640795.1"/>
    </source>
</evidence>
<evidence type="ECO:0000313" key="2">
    <source>
        <dbReference type="Proteomes" id="UP001501447"/>
    </source>
</evidence>
<organism evidence="1 2">
    <name type="scientific">Streptomyces axinellae</name>
    <dbReference type="NCBI Taxonomy" id="552788"/>
    <lineage>
        <taxon>Bacteria</taxon>
        <taxon>Bacillati</taxon>
        <taxon>Actinomycetota</taxon>
        <taxon>Actinomycetes</taxon>
        <taxon>Kitasatosporales</taxon>
        <taxon>Streptomycetaceae</taxon>
        <taxon>Streptomyces</taxon>
    </lineage>
</organism>
<comment type="caution">
    <text evidence="1">The sequence shown here is derived from an EMBL/GenBank/DDBJ whole genome shotgun (WGS) entry which is preliminary data.</text>
</comment>
<gene>
    <name evidence="1" type="ORF">GCM10009863_67510</name>
</gene>
<reference evidence="2" key="1">
    <citation type="journal article" date="2019" name="Int. J. Syst. Evol. Microbiol.">
        <title>The Global Catalogue of Microorganisms (GCM) 10K type strain sequencing project: providing services to taxonomists for standard genome sequencing and annotation.</title>
        <authorList>
            <consortium name="The Broad Institute Genomics Platform"/>
            <consortium name="The Broad Institute Genome Sequencing Center for Infectious Disease"/>
            <person name="Wu L."/>
            <person name="Ma J."/>
        </authorList>
    </citation>
    <scope>NUCLEOTIDE SEQUENCE [LARGE SCALE GENOMIC DNA]</scope>
    <source>
        <strain evidence="2">JCM 16373</strain>
    </source>
</reference>
<dbReference type="EMBL" id="BAAARJ010000042">
    <property type="protein sequence ID" value="GAA2640795.1"/>
    <property type="molecule type" value="Genomic_DNA"/>
</dbReference>
<protein>
    <submittedName>
        <fullName evidence="1">Uncharacterized protein</fullName>
    </submittedName>
</protein>
<proteinExistence type="predicted"/>
<dbReference type="Proteomes" id="UP001501447">
    <property type="component" value="Unassembled WGS sequence"/>
</dbReference>
<name>A0ABP6DBQ9_9ACTN</name>
<sequence>MTWDAVVPLTLEGDRPSFEQPMANSRVVTALRPEPHAGLRLVPWPGTFAGLFVVLGGNAFGQTSGEEGWRNPSGFAG</sequence>